<dbReference type="NCBIfam" id="TIGR01891">
    <property type="entry name" value="amidohydrolases"/>
    <property type="match status" value="1"/>
</dbReference>
<dbReference type="InterPro" id="IPR052030">
    <property type="entry name" value="Peptidase_M20/M20A_hydrolases"/>
</dbReference>
<dbReference type="Pfam" id="PF01546">
    <property type="entry name" value="Peptidase_M20"/>
    <property type="match status" value="1"/>
</dbReference>
<dbReference type="GO" id="GO:0005737">
    <property type="term" value="C:cytoplasm"/>
    <property type="evidence" value="ECO:0007669"/>
    <property type="project" value="TreeGrafter"/>
</dbReference>
<dbReference type="GO" id="GO:0016805">
    <property type="term" value="F:dipeptidase activity"/>
    <property type="evidence" value="ECO:0007669"/>
    <property type="project" value="TreeGrafter"/>
</dbReference>
<dbReference type="PANTHER" id="PTHR30575">
    <property type="entry name" value="PEPTIDASE M20"/>
    <property type="match status" value="1"/>
</dbReference>
<evidence type="ECO:0000259" key="1">
    <source>
        <dbReference type="Pfam" id="PF07687"/>
    </source>
</evidence>
<dbReference type="InterPro" id="IPR036264">
    <property type="entry name" value="Bact_exopeptidase_dim_dom"/>
</dbReference>
<accession>A0A9D1P7D1</accession>
<name>A0A9D1P7D1_9FIRM</name>
<evidence type="ECO:0000313" key="2">
    <source>
        <dbReference type="EMBL" id="HIV27854.1"/>
    </source>
</evidence>
<reference evidence="2" key="1">
    <citation type="submission" date="2020-10" db="EMBL/GenBank/DDBJ databases">
        <authorList>
            <person name="Gilroy R."/>
        </authorList>
    </citation>
    <scope>NUCLEOTIDE SEQUENCE</scope>
    <source>
        <strain evidence="2">CHK183-6373</strain>
    </source>
</reference>
<dbReference type="SUPFAM" id="SSF53187">
    <property type="entry name" value="Zn-dependent exopeptidases"/>
    <property type="match status" value="1"/>
</dbReference>
<dbReference type="Gene3D" id="3.40.630.10">
    <property type="entry name" value="Zn peptidases"/>
    <property type="match status" value="1"/>
</dbReference>
<dbReference type="PANTHER" id="PTHR30575:SF3">
    <property type="entry name" value="PEPTIDASE M20 DIMERISATION DOMAIN-CONTAINING PROTEIN"/>
    <property type="match status" value="1"/>
</dbReference>
<dbReference type="Pfam" id="PF07687">
    <property type="entry name" value="M20_dimer"/>
    <property type="match status" value="1"/>
</dbReference>
<comment type="caution">
    <text evidence="2">The sequence shown here is derived from an EMBL/GenBank/DDBJ whole genome shotgun (WGS) entry which is preliminary data.</text>
</comment>
<dbReference type="GO" id="GO:0071713">
    <property type="term" value="F:para-aminobenzoyl-glutamate hydrolase activity"/>
    <property type="evidence" value="ECO:0007669"/>
    <property type="project" value="TreeGrafter"/>
</dbReference>
<dbReference type="Proteomes" id="UP000886884">
    <property type="component" value="Unassembled WGS sequence"/>
</dbReference>
<feature type="domain" description="Peptidase M20 dimerisation" evidence="1">
    <location>
        <begin position="200"/>
        <end position="292"/>
    </location>
</feature>
<evidence type="ECO:0000313" key="3">
    <source>
        <dbReference type="Proteomes" id="UP000886884"/>
    </source>
</evidence>
<dbReference type="InterPro" id="IPR002933">
    <property type="entry name" value="Peptidase_M20"/>
</dbReference>
<organism evidence="2 3">
    <name type="scientific">Candidatus Ornithocaccomicrobium faecavium</name>
    <dbReference type="NCBI Taxonomy" id="2840890"/>
    <lineage>
        <taxon>Bacteria</taxon>
        <taxon>Bacillati</taxon>
        <taxon>Bacillota</taxon>
        <taxon>Clostridia</taxon>
        <taxon>Candidatus Ornithocaccomicrobium</taxon>
    </lineage>
</organism>
<dbReference type="Gene3D" id="3.30.70.360">
    <property type="match status" value="1"/>
</dbReference>
<dbReference type="GO" id="GO:0046657">
    <property type="term" value="P:folic acid catabolic process"/>
    <property type="evidence" value="ECO:0007669"/>
    <property type="project" value="TreeGrafter"/>
</dbReference>
<dbReference type="SUPFAM" id="SSF55031">
    <property type="entry name" value="Bacterial exopeptidase dimerisation domain"/>
    <property type="match status" value="1"/>
</dbReference>
<dbReference type="EMBL" id="DVOT01000137">
    <property type="protein sequence ID" value="HIV27854.1"/>
    <property type="molecule type" value="Genomic_DNA"/>
</dbReference>
<dbReference type="InterPro" id="IPR011650">
    <property type="entry name" value="Peptidase_M20_dimer"/>
</dbReference>
<sequence>MTEKQKQIVQNIDAYRQQILEAERWLWAHPQTGYTEWEAHEYLAEKFAALGYALHCAGDIPGFYADIETGKPGPKLCIMGELDALDIANHPESVNGMAHCCGHHAQGAALLGVAAALQAPGALEGLCGGIRLMAVPAEEMIQLAFREELRKKGVIHYLGGKVEFLYRGYFDGVDLALMVHGGNCGKNIDFSCGLGSNGCVAKTIRYKGKSAHAGGAPQNGVNAQYAAMLGLQACNALRETFPDGDSIRFHPIMMGVNCAVNIIPDEMRIESYVRARTIEAIVRENKKVNRALAGGALAMGAGVELHDRPGYFPEYHDPAYMKLVEQCCRDLVGEEHVSFNPTGWSTGSSDFGDLTAVMPGVQFTATGAAGTGHGIDYRVADADRLCCNSAKAQLFVADALLSDGAKRAQEIIAGYQPKYPSIQAYFAAVDAMFLDKDAVQYDANGNATLDYQNC</sequence>
<dbReference type="InterPro" id="IPR017439">
    <property type="entry name" value="Amidohydrolase"/>
</dbReference>
<dbReference type="AlphaFoldDB" id="A0A9D1P7D1"/>
<proteinExistence type="predicted"/>
<reference evidence="2" key="2">
    <citation type="journal article" date="2021" name="PeerJ">
        <title>Extensive microbial diversity within the chicken gut microbiome revealed by metagenomics and culture.</title>
        <authorList>
            <person name="Gilroy R."/>
            <person name="Ravi A."/>
            <person name="Getino M."/>
            <person name="Pursley I."/>
            <person name="Horton D.L."/>
            <person name="Alikhan N.F."/>
            <person name="Baker D."/>
            <person name="Gharbi K."/>
            <person name="Hall N."/>
            <person name="Watson M."/>
            <person name="Adriaenssens E.M."/>
            <person name="Foster-Nyarko E."/>
            <person name="Jarju S."/>
            <person name="Secka A."/>
            <person name="Antonio M."/>
            <person name="Oren A."/>
            <person name="Chaudhuri R.R."/>
            <person name="La Ragione R."/>
            <person name="Hildebrand F."/>
            <person name="Pallen M.J."/>
        </authorList>
    </citation>
    <scope>NUCLEOTIDE SEQUENCE</scope>
    <source>
        <strain evidence="2">CHK183-6373</strain>
    </source>
</reference>
<gene>
    <name evidence="2" type="ORF">IAA64_07790</name>
</gene>
<protein>
    <submittedName>
        <fullName evidence="2">Amidohydrolase</fullName>
    </submittedName>
</protein>